<dbReference type="EMBL" id="JANBUH010000013">
    <property type="protein sequence ID" value="KAJ2756898.1"/>
    <property type="molecule type" value="Genomic_DNA"/>
</dbReference>
<evidence type="ECO:0000313" key="1">
    <source>
        <dbReference type="EMBL" id="KAJ2756898.1"/>
    </source>
</evidence>
<evidence type="ECO:0000313" key="2">
    <source>
        <dbReference type="Proteomes" id="UP001140011"/>
    </source>
</evidence>
<dbReference type="AlphaFoldDB" id="A0A9W8LC56"/>
<accession>A0A9W8LC56</accession>
<dbReference type="Gene3D" id="1.10.3210.10">
    <property type="entry name" value="Hypothetical protein af1432"/>
    <property type="match status" value="1"/>
</dbReference>
<sequence>MSPEQRVNTVFELLETASKKKHVCGETTELVNALQVTQLAKNDGADEETILAALMINIGRLIPSMEQRSIPRFIYDPMDILTEKSEISNDMDHGRVGGKYLCQLGFSKTICELIESQVLAKRYLLTVDPNFNADGYLILPFPLFTLPTERHVFEKDPLFKQKVQLVKWDDPAYKITETKPVALDTYRDMAIRNLKPEI</sequence>
<organism evidence="1 2">
    <name type="scientific">Coemansia pectinata</name>
    <dbReference type="NCBI Taxonomy" id="1052879"/>
    <lineage>
        <taxon>Eukaryota</taxon>
        <taxon>Fungi</taxon>
        <taxon>Fungi incertae sedis</taxon>
        <taxon>Zoopagomycota</taxon>
        <taxon>Kickxellomycotina</taxon>
        <taxon>Kickxellomycetes</taxon>
        <taxon>Kickxellales</taxon>
        <taxon>Kickxellaceae</taxon>
        <taxon>Coemansia</taxon>
    </lineage>
</organism>
<proteinExistence type="predicted"/>
<dbReference type="InterPro" id="IPR052567">
    <property type="entry name" value="OP_Dioxygenase"/>
</dbReference>
<comment type="caution">
    <text evidence="1">The sequence shown here is derived from an EMBL/GenBank/DDBJ whole genome shotgun (WGS) entry which is preliminary data.</text>
</comment>
<gene>
    <name evidence="1" type="ORF">GGI19_000486</name>
</gene>
<protein>
    <submittedName>
        <fullName evidence="1">Uncharacterized protein</fullName>
    </submittedName>
</protein>
<dbReference type="PANTHER" id="PTHR40202">
    <property type="match status" value="1"/>
</dbReference>
<name>A0A9W8LC56_9FUNG</name>
<reference evidence="1" key="1">
    <citation type="submission" date="2022-07" db="EMBL/GenBank/DDBJ databases">
        <title>Phylogenomic reconstructions and comparative analyses of Kickxellomycotina fungi.</title>
        <authorList>
            <person name="Reynolds N.K."/>
            <person name="Stajich J.E."/>
            <person name="Barry K."/>
            <person name="Grigoriev I.V."/>
            <person name="Crous P."/>
            <person name="Smith M.E."/>
        </authorList>
    </citation>
    <scope>NUCLEOTIDE SEQUENCE</scope>
    <source>
        <strain evidence="1">BCRC 34297</strain>
    </source>
</reference>
<keyword evidence="2" id="KW-1185">Reference proteome</keyword>
<dbReference type="PANTHER" id="PTHR40202:SF1">
    <property type="entry name" value="HD DOMAIN-CONTAINING PROTEIN"/>
    <property type="match status" value="1"/>
</dbReference>
<dbReference type="Proteomes" id="UP001140011">
    <property type="component" value="Unassembled WGS sequence"/>
</dbReference>
<dbReference type="OrthoDB" id="445007at2759"/>